<sequence length="408" mass="44154">MSVVALGLDQAQSPTTCEPSYVPSCNASLPELCALLFASLPRSDQRRKGMEYIRGLLEVRGRKSIRNIAALVGGQATEQSLHHFISDSSWEWAPVRRALARFVVGALPPQAWVVRPMVIPKAGRHSVGVERRFFPEHGQVLNAQQAVGVWAVSEETSVPVNWRLQLSPGWLDEDRRRRASIPDGACAESLGECAVQACLETAAWGLPSRPVVMDAREVDVASAVSGIRSAGMPLMLRVSDSLRLSVADPALPGFDATPRSVRQIMGATRSLRRPVLWPGGTGGTAARSGLVATVRVTLPAAPGRRAGTGRRPRLGDLALLGVGDGDRRWPQEVWLTDLTTALPTSLMRLRGTLHRVERDFAGVADQVGIRDFAGRSYRGWHRHVTLASAAHVLAALRDPDYGELGYAS</sequence>
<name>A0ABW6Q4V6_9ACTN</name>
<dbReference type="Proteomes" id="UP001601627">
    <property type="component" value="Unassembled WGS sequence"/>
</dbReference>
<protein>
    <submittedName>
        <fullName evidence="2">IS701 family transposase</fullName>
    </submittedName>
</protein>
<accession>A0ABW6Q4V6</accession>
<evidence type="ECO:0000313" key="3">
    <source>
        <dbReference type="Proteomes" id="UP001601627"/>
    </source>
</evidence>
<keyword evidence="3" id="KW-1185">Reference proteome</keyword>
<feature type="domain" description="Transposase IS701-like DDE" evidence="1">
    <location>
        <begin position="36"/>
        <end position="275"/>
    </location>
</feature>
<evidence type="ECO:0000313" key="2">
    <source>
        <dbReference type="EMBL" id="MFF1274225.1"/>
    </source>
</evidence>
<comment type="caution">
    <text evidence="2">The sequence shown here is derived from an EMBL/GenBank/DDBJ whole genome shotgun (WGS) entry which is preliminary data.</text>
</comment>
<reference evidence="2 3" key="1">
    <citation type="submission" date="2024-09" db="EMBL/GenBank/DDBJ databases">
        <title>The Natural Products Discovery Center: Release of the First 8490 Sequenced Strains for Exploring Actinobacteria Biosynthetic Diversity.</title>
        <authorList>
            <person name="Kalkreuter E."/>
            <person name="Kautsar S.A."/>
            <person name="Yang D."/>
            <person name="Bader C.D."/>
            <person name="Teijaro C.N."/>
            <person name="Fluegel L."/>
            <person name="Davis C.M."/>
            <person name="Simpson J.R."/>
            <person name="Lauterbach L."/>
            <person name="Steele A.D."/>
            <person name="Gui C."/>
            <person name="Meng S."/>
            <person name="Li G."/>
            <person name="Viehrig K."/>
            <person name="Ye F."/>
            <person name="Su P."/>
            <person name="Kiefer A.F."/>
            <person name="Nichols A."/>
            <person name="Cepeda A.J."/>
            <person name="Yan W."/>
            <person name="Fan B."/>
            <person name="Jiang Y."/>
            <person name="Adhikari A."/>
            <person name="Zheng C.-J."/>
            <person name="Schuster L."/>
            <person name="Cowan T.M."/>
            <person name="Smanski M.J."/>
            <person name="Chevrette M.G."/>
            <person name="De Carvalho L.P.S."/>
            <person name="Shen B."/>
        </authorList>
    </citation>
    <scope>NUCLEOTIDE SEQUENCE [LARGE SCALE GENOMIC DNA]</scope>
    <source>
        <strain evidence="2 3">NPDC058328</strain>
    </source>
</reference>
<dbReference type="InterPro" id="IPR039365">
    <property type="entry name" value="IS701-like"/>
</dbReference>
<dbReference type="EMBL" id="JBHVZQ010000008">
    <property type="protein sequence ID" value="MFF1274225.1"/>
    <property type="molecule type" value="Genomic_DNA"/>
</dbReference>
<dbReference type="PANTHER" id="PTHR33627:SF1">
    <property type="entry name" value="TRANSPOSASE"/>
    <property type="match status" value="1"/>
</dbReference>
<dbReference type="InterPro" id="IPR038721">
    <property type="entry name" value="IS701-like_DDE_dom"/>
</dbReference>
<dbReference type="PANTHER" id="PTHR33627">
    <property type="entry name" value="TRANSPOSASE"/>
    <property type="match status" value="1"/>
</dbReference>
<gene>
    <name evidence="2" type="ORF">ACFVZC_12580</name>
</gene>
<evidence type="ECO:0000259" key="1">
    <source>
        <dbReference type="Pfam" id="PF13546"/>
    </source>
</evidence>
<proteinExistence type="predicted"/>
<organism evidence="2 3">
    <name type="scientific">Streptomyces marokkonensis</name>
    <dbReference type="NCBI Taxonomy" id="324855"/>
    <lineage>
        <taxon>Bacteria</taxon>
        <taxon>Bacillati</taxon>
        <taxon>Actinomycetota</taxon>
        <taxon>Actinomycetes</taxon>
        <taxon>Kitasatosporales</taxon>
        <taxon>Streptomycetaceae</taxon>
        <taxon>Streptomyces</taxon>
    </lineage>
</organism>
<dbReference type="Pfam" id="PF13546">
    <property type="entry name" value="DDE_5"/>
    <property type="match status" value="1"/>
</dbReference>
<dbReference type="RefSeq" id="WP_388234446.1">
    <property type="nucleotide sequence ID" value="NZ_JBHVZQ010000008.1"/>
</dbReference>